<comment type="caution">
    <text evidence="2">The sequence shown here is derived from an EMBL/GenBank/DDBJ whole genome shotgun (WGS) entry which is preliminary data.</text>
</comment>
<dbReference type="AlphaFoldDB" id="A0A059FXB7"/>
<dbReference type="SUPFAM" id="SSF55729">
    <property type="entry name" value="Acyl-CoA N-acyltransferases (Nat)"/>
    <property type="match status" value="1"/>
</dbReference>
<dbReference type="CDD" id="cd04301">
    <property type="entry name" value="NAT_SF"/>
    <property type="match status" value="1"/>
</dbReference>
<dbReference type="PATRIC" id="fig|1280951.3.peg.1520"/>
<keyword evidence="2" id="KW-0808">Transferase</keyword>
<name>A0A059FXB7_9PROT</name>
<feature type="domain" description="N-acetyltransferase" evidence="1">
    <location>
        <begin position="114"/>
        <end position="197"/>
    </location>
</feature>
<dbReference type="Proteomes" id="UP000025061">
    <property type="component" value="Unassembled WGS sequence"/>
</dbReference>
<evidence type="ECO:0000259" key="1">
    <source>
        <dbReference type="PROSITE" id="PS51186"/>
    </source>
</evidence>
<dbReference type="InterPro" id="IPR052523">
    <property type="entry name" value="Trichothecene_AcTrans"/>
</dbReference>
<keyword evidence="3" id="KW-1185">Reference proteome</keyword>
<dbReference type="RefSeq" id="WP_049755094.1">
    <property type="nucleotide sequence ID" value="NZ_ARYI01000005.1"/>
</dbReference>
<organism evidence="2 3">
    <name type="scientific">Hyphomonas hirschiana VP5</name>
    <dbReference type="NCBI Taxonomy" id="1280951"/>
    <lineage>
        <taxon>Bacteria</taxon>
        <taxon>Pseudomonadati</taxon>
        <taxon>Pseudomonadota</taxon>
        <taxon>Alphaproteobacteria</taxon>
        <taxon>Hyphomonadales</taxon>
        <taxon>Hyphomonadaceae</taxon>
        <taxon>Hyphomonas</taxon>
    </lineage>
</organism>
<dbReference type="InterPro" id="IPR000182">
    <property type="entry name" value="GNAT_dom"/>
</dbReference>
<dbReference type="PROSITE" id="PS51186">
    <property type="entry name" value="GNAT"/>
    <property type="match status" value="1"/>
</dbReference>
<reference evidence="2 3" key="1">
    <citation type="submission" date="2013-04" db="EMBL/GenBank/DDBJ databases">
        <title>Hyphomonas hirschiana VP5 Genome Sequencing.</title>
        <authorList>
            <person name="Lai Q."/>
            <person name="Shao Z."/>
        </authorList>
    </citation>
    <scope>NUCLEOTIDE SEQUENCE [LARGE SCALE GENOMIC DNA]</scope>
    <source>
        <strain evidence="2 3">VP5</strain>
    </source>
</reference>
<dbReference type="EMBL" id="ARYI01000005">
    <property type="protein sequence ID" value="KCZ95078.1"/>
    <property type="molecule type" value="Genomic_DNA"/>
</dbReference>
<dbReference type="Gene3D" id="3.40.630.30">
    <property type="match status" value="1"/>
</dbReference>
<protein>
    <submittedName>
        <fullName evidence="2">Acetyltransferase</fullName>
    </submittedName>
</protein>
<gene>
    <name evidence="2" type="ORF">HHI_07512</name>
</gene>
<dbReference type="PANTHER" id="PTHR42791:SF1">
    <property type="entry name" value="N-ACETYLTRANSFERASE DOMAIN-CONTAINING PROTEIN"/>
    <property type="match status" value="1"/>
</dbReference>
<accession>A0A059FXB7</accession>
<dbReference type="Pfam" id="PF13508">
    <property type="entry name" value="Acetyltransf_7"/>
    <property type="match status" value="1"/>
</dbReference>
<dbReference type="InterPro" id="IPR016181">
    <property type="entry name" value="Acyl_CoA_acyltransferase"/>
</dbReference>
<evidence type="ECO:0000313" key="3">
    <source>
        <dbReference type="Proteomes" id="UP000025061"/>
    </source>
</evidence>
<dbReference type="PANTHER" id="PTHR42791">
    <property type="entry name" value="GNAT FAMILY ACETYLTRANSFERASE"/>
    <property type="match status" value="1"/>
</dbReference>
<sequence length="204" mass="22745">MLDIHLPEGMRDALPRDWRDLGDITGEAFVEDPVNLWIFGQPEPLKPVFSLLARHLYLTNGICHMAGDAGATMWCLSDRRKELGPVPTLALVWTLMRQGSKGAAKRGMMAGETMAREHPRDPHLYLFTIGTRKAARGKGLGKQLITPMLMAADKARLPCYLENSNPANSGFYMSHGFERMKLFEPGPGAPPLEAMWREPKGLYV</sequence>
<proteinExistence type="predicted"/>
<dbReference type="GO" id="GO:0016747">
    <property type="term" value="F:acyltransferase activity, transferring groups other than amino-acyl groups"/>
    <property type="evidence" value="ECO:0007669"/>
    <property type="project" value="InterPro"/>
</dbReference>
<dbReference type="OrthoDB" id="7057833at2"/>
<evidence type="ECO:0000313" key="2">
    <source>
        <dbReference type="EMBL" id="KCZ95078.1"/>
    </source>
</evidence>